<dbReference type="Pfam" id="PF12730">
    <property type="entry name" value="ABC2_membrane_4"/>
    <property type="match status" value="1"/>
</dbReference>
<feature type="transmembrane region" description="Helical" evidence="1">
    <location>
        <begin position="16"/>
        <end position="38"/>
    </location>
</feature>
<dbReference type="RefSeq" id="WP_343801414.1">
    <property type="nucleotide sequence ID" value="NZ_BAAADJ010000058.1"/>
</dbReference>
<dbReference type="EMBL" id="BAAADJ010000058">
    <property type="protein sequence ID" value="GAA0340186.1"/>
    <property type="molecule type" value="Genomic_DNA"/>
</dbReference>
<evidence type="ECO:0000313" key="2">
    <source>
        <dbReference type="EMBL" id="GAA0340186.1"/>
    </source>
</evidence>
<dbReference type="CDD" id="cd21809">
    <property type="entry name" value="ABC-2_lan_permease-like"/>
    <property type="match status" value="1"/>
</dbReference>
<keyword evidence="1" id="KW-1133">Transmembrane helix</keyword>
<keyword evidence="3" id="KW-1185">Reference proteome</keyword>
<feature type="transmembrane region" description="Helical" evidence="1">
    <location>
        <begin position="172"/>
        <end position="190"/>
    </location>
</feature>
<accession>A0ABP3GC10</accession>
<proteinExistence type="predicted"/>
<feature type="transmembrane region" description="Helical" evidence="1">
    <location>
        <begin position="142"/>
        <end position="165"/>
    </location>
</feature>
<feature type="transmembrane region" description="Helical" evidence="1">
    <location>
        <begin position="102"/>
        <end position="127"/>
    </location>
</feature>
<evidence type="ECO:0000313" key="3">
    <source>
        <dbReference type="Proteomes" id="UP001500782"/>
    </source>
</evidence>
<sequence length="237" mass="26125">MSQLLSVEFLKIKRRGIWLLIFLGPFGVVALQAVNWGIRYDWLTAQHTGNLWAALLQNVGSLGVPALIIGSTIITSMLANMEHQSRSWKQWFALPVSKSKFYVSKVMTSLILLVVSTILLSVGAVILGVCLKFGTNIPINDVIRYCALPTVAALPIILMQLWLSVRFTNQSLAISIGVLGTVISLWSYIAPKWLPWVWPFLVSPWGEMETLLLATVVGFLVGVVSLVDFVNKEVGSS</sequence>
<reference evidence="3" key="1">
    <citation type="journal article" date="2019" name="Int. J. Syst. Evol. Microbiol.">
        <title>The Global Catalogue of Microorganisms (GCM) 10K type strain sequencing project: providing services to taxonomists for standard genome sequencing and annotation.</title>
        <authorList>
            <consortium name="The Broad Institute Genomics Platform"/>
            <consortium name="The Broad Institute Genome Sequencing Center for Infectious Disease"/>
            <person name="Wu L."/>
            <person name="Ma J."/>
        </authorList>
    </citation>
    <scope>NUCLEOTIDE SEQUENCE [LARGE SCALE GENOMIC DNA]</scope>
    <source>
        <strain evidence="3">JCM 9731</strain>
    </source>
</reference>
<name>A0ABP3GC10_9BACI</name>
<evidence type="ECO:0008006" key="4">
    <source>
        <dbReference type="Google" id="ProtNLM"/>
    </source>
</evidence>
<gene>
    <name evidence="2" type="ORF">GCM10008967_33180</name>
</gene>
<protein>
    <recommendedName>
        <fullName evidence="4">Permease</fullName>
    </recommendedName>
</protein>
<feature type="transmembrane region" description="Helical" evidence="1">
    <location>
        <begin position="58"/>
        <end position="81"/>
    </location>
</feature>
<feature type="transmembrane region" description="Helical" evidence="1">
    <location>
        <begin position="210"/>
        <end position="230"/>
    </location>
</feature>
<keyword evidence="1" id="KW-0472">Membrane</keyword>
<evidence type="ECO:0000256" key="1">
    <source>
        <dbReference type="SAM" id="Phobius"/>
    </source>
</evidence>
<dbReference type="Proteomes" id="UP001500782">
    <property type="component" value="Unassembled WGS sequence"/>
</dbReference>
<comment type="caution">
    <text evidence="2">The sequence shown here is derived from an EMBL/GenBank/DDBJ whole genome shotgun (WGS) entry which is preliminary data.</text>
</comment>
<keyword evidence="1" id="KW-0812">Transmembrane</keyword>
<organism evidence="2 3">
    <name type="scientific">Bacillus carboniphilus</name>
    <dbReference type="NCBI Taxonomy" id="86663"/>
    <lineage>
        <taxon>Bacteria</taxon>
        <taxon>Bacillati</taxon>
        <taxon>Bacillota</taxon>
        <taxon>Bacilli</taxon>
        <taxon>Bacillales</taxon>
        <taxon>Bacillaceae</taxon>
        <taxon>Bacillus</taxon>
    </lineage>
</organism>